<dbReference type="GeneID" id="36325762"/>
<gene>
    <name evidence="3" type="ORF">POSPLADRAFT_1056633</name>
</gene>
<dbReference type="AlphaFoldDB" id="A0A1X6N0M9"/>
<evidence type="ECO:0000313" key="3">
    <source>
        <dbReference type="EMBL" id="OSX62040.1"/>
    </source>
</evidence>
<protein>
    <recommendedName>
        <fullName evidence="2">DNA replication regulator Sld3 C-terminal domain-containing protein</fullName>
    </recommendedName>
</protein>
<sequence>MASIAPLRHAFPAECSVKWTALQERTISKEHPFEDASNETPEAYAARVYLQFLWLPESIMSLRYLVPSFLRIRPVQTTSPAAPHPLHDALRPLLLTPRTASQKYHTRISQILDEDGGSGDAEEAMMWFAYKHEKIDEENPENPEETEMEAEERWKNSWLEKMERREVQVQVLLLFLLLSLPGAPAPTGPMRSAPALPPSLSPSKIKKRKRRGSSPVPPPMSMQDRLESFMDKMSMWQLMSSIDEEEAKRAQGGRSDAKGKQKAVDERDWMQIFCEDVVEPKFRSSLPDFCDLLRSKVFQTSPFSDDSDSLLSPSPPPSPRQKNKRLKSAASASSSKNLSMPAQRAPRAHAESTYKAQDLQRSRSRSLSVSLEEERARSRSASIGTGNLRRQLLSREVSMTTAFKGKIKAREREQARQAAARAKTVRDETRKTIHASAAAHTKSSKGVTLVAATPVKPKTQQRREAAQRDGASQLRPSRIPSPLAMRSLEGIVDDSDEEDWTLPSSPAVLTLPNSSHNVDVLDYEDEGHEKDSRMLLAGTPTKPPRDRAR</sequence>
<evidence type="ECO:0000313" key="4">
    <source>
        <dbReference type="Proteomes" id="UP000194127"/>
    </source>
</evidence>
<dbReference type="Pfam" id="PF08639">
    <property type="entry name" value="Sld3_STD"/>
    <property type="match status" value="1"/>
</dbReference>
<organism evidence="3 4">
    <name type="scientific">Postia placenta MAD-698-R-SB12</name>
    <dbReference type="NCBI Taxonomy" id="670580"/>
    <lineage>
        <taxon>Eukaryota</taxon>
        <taxon>Fungi</taxon>
        <taxon>Dikarya</taxon>
        <taxon>Basidiomycota</taxon>
        <taxon>Agaricomycotina</taxon>
        <taxon>Agaricomycetes</taxon>
        <taxon>Polyporales</taxon>
        <taxon>Adustoporiaceae</taxon>
        <taxon>Rhodonia</taxon>
    </lineage>
</organism>
<feature type="compositionally biased region" description="Basic and acidic residues" evidence="1">
    <location>
        <begin position="255"/>
        <end position="265"/>
    </location>
</feature>
<proteinExistence type="predicted"/>
<feature type="compositionally biased region" description="Low complexity" evidence="1">
    <location>
        <begin position="302"/>
        <end position="312"/>
    </location>
</feature>
<evidence type="ECO:0000259" key="2">
    <source>
        <dbReference type="Pfam" id="PF08639"/>
    </source>
</evidence>
<dbReference type="OrthoDB" id="3003917at2759"/>
<feature type="compositionally biased region" description="Low complexity" evidence="1">
    <location>
        <begin position="434"/>
        <end position="445"/>
    </location>
</feature>
<feature type="region of interest" description="Disordered" evidence="1">
    <location>
        <begin position="522"/>
        <end position="549"/>
    </location>
</feature>
<feature type="region of interest" description="Disordered" evidence="1">
    <location>
        <begin position="410"/>
        <end position="488"/>
    </location>
</feature>
<accession>A0A1X6N0M9</accession>
<dbReference type="EMBL" id="KZ110597">
    <property type="protein sequence ID" value="OSX62040.1"/>
    <property type="molecule type" value="Genomic_DNA"/>
</dbReference>
<dbReference type="Gene3D" id="1.20.58.2130">
    <property type="match status" value="1"/>
</dbReference>
<feature type="domain" description="DNA replication regulator Sld3 C-terminal" evidence="2">
    <location>
        <begin position="127"/>
        <end position="458"/>
    </location>
</feature>
<reference evidence="3 4" key="1">
    <citation type="submission" date="2017-04" db="EMBL/GenBank/DDBJ databases">
        <title>Genome Sequence of the Model Brown-Rot Fungus Postia placenta SB12.</title>
        <authorList>
            <consortium name="DOE Joint Genome Institute"/>
            <person name="Gaskell J."/>
            <person name="Kersten P."/>
            <person name="Larrondo L.F."/>
            <person name="Canessa P."/>
            <person name="Martinez D."/>
            <person name="Hibbett D."/>
            <person name="Schmoll M."/>
            <person name="Kubicek C.P."/>
            <person name="Martinez A.T."/>
            <person name="Yadav J."/>
            <person name="Master E."/>
            <person name="Magnuson J.K."/>
            <person name="James T."/>
            <person name="Yaver D."/>
            <person name="Berka R."/>
            <person name="Labutti K."/>
            <person name="Lipzen A."/>
            <person name="Aerts A."/>
            <person name="Barry K."/>
            <person name="Henrissat B."/>
            <person name="Blanchette R."/>
            <person name="Grigoriev I."/>
            <person name="Cullen D."/>
        </authorList>
    </citation>
    <scope>NUCLEOTIDE SEQUENCE [LARGE SCALE GENOMIC DNA]</scope>
    <source>
        <strain evidence="3 4">MAD-698-R-SB12</strain>
    </source>
</reference>
<keyword evidence="4" id="KW-1185">Reference proteome</keyword>
<feature type="region of interest" description="Disordered" evidence="1">
    <location>
        <begin position="188"/>
        <end position="223"/>
    </location>
</feature>
<dbReference type="Proteomes" id="UP000194127">
    <property type="component" value="Unassembled WGS sequence"/>
</dbReference>
<feature type="region of interest" description="Disordered" evidence="1">
    <location>
        <begin position="495"/>
        <end position="514"/>
    </location>
</feature>
<feature type="compositionally biased region" description="Low complexity" evidence="1">
    <location>
        <begin position="328"/>
        <end position="339"/>
    </location>
</feature>
<dbReference type="STRING" id="670580.A0A1X6N0M9"/>
<dbReference type="RefSeq" id="XP_024338834.1">
    <property type="nucleotide sequence ID" value="XM_024480812.1"/>
</dbReference>
<evidence type="ECO:0000256" key="1">
    <source>
        <dbReference type="SAM" id="MobiDB-lite"/>
    </source>
</evidence>
<name>A0A1X6N0M9_9APHY</name>
<feature type="region of interest" description="Disordered" evidence="1">
    <location>
        <begin position="244"/>
        <end position="265"/>
    </location>
</feature>
<dbReference type="InterPro" id="IPR013948">
    <property type="entry name" value="DNA_replication_reg_Sld3_C"/>
</dbReference>
<feature type="region of interest" description="Disordered" evidence="1">
    <location>
        <begin position="302"/>
        <end position="382"/>
    </location>
</feature>